<reference evidence="1 2" key="1">
    <citation type="submission" date="2018-05" db="EMBL/GenBank/DDBJ databases">
        <authorList>
            <person name="Goeker M."/>
            <person name="Huntemann M."/>
            <person name="Clum A."/>
            <person name="Pillay M."/>
            <person name="Palaniappan K."/>
            <person name="Varghese N."/>
            <person name="Mikhailova N."/>
            <person name="Stamatis D."/>
            <person name="Reddy T."/>
            <person name="Daum C."/>
            <person name="Shapiro N."/>
            <person name="Ivanova N."/>
            <person name="Kyrpides N."/>
            <person name="Woyke T."/>
        </authorList>
    </citation>
    <scope>NUCLEOTIDE SEQUENCE [LARGE SCALE GENOMIC DNA]</scope>
    <source>
        <strain evidence="1 2">DSM 26524</strain>
    </source>
</reference>
<evidence type="ECO:0000313" key="2">
    <source>
        <dbReference type="Proteomes" id="UP000245412"/>
    </source>
</evidence>
<keyword evidence="2" id="KW-1185">Reference proteome</keyword>
<dbReference type="Pfam" id="PF11213">
    <property type="entry name" value="DUF3006"/>
    <property type="match status" value="1"/>
</dbReference>
<dbReference type="EMBL" id="QGGY01000005">
    <property type="protein sequence ID" value="PWJ76012.1"/>
    <property type="molecule type" value="Genomic_DNA"/>
</dbReference>
<evidence type="ECO:0000313" key="1">
    <source>
        <dbReference type="EMBL" id="PWJ76012.1"/>
    </source>
</evidence>
<proteinExistence type="predicted"/>
<name>A0AB73T477_9FIRM</name>
<dbReference type="Proteomes" id="UP000245412">
    <property type="component" value="Unassembled WGS sequence"/>
</dbReference>
<protein>
    <recommendedName>
        <fullName evidence="3">DUF3006 domain-containing protein</fullName>
    </recommendedName>
</protein>
<gene>
    <name evidence="1" type="ORF">C7383_10546</name>
</gene>
<comment type="caution">
    <text evidence="1">The sequence shown here is derived from an EMBL/GenBank/DDBJ whole genome shotgun (WGS) entry which is preliminary data.</text>
</comment>
<dbReference type="AlphaFoldDB" id="A0AB73T477"/>
<evidence type="ECO:0008006" key="3">
    <source>
        <dbReference type="Google" id="ProtNLM"/>
    </source>
</evidence>
<dbReference type="InterPro" id="IPR021377">
    <property type="entry name" value="DUF3006"/>
</dbReference>
<sequence>MKGTIDRIEGQIVVCEMEQRRMIEIPLEAFDTRPVEGDVITWEAGRASVLEEETASRKEKVQSLFDRLKKKS</sequence>
<organism evidence="1 2">
    <name type="scientific">Murimonas intestini</name>
    <dbReference type="NCBI Taxonomy" id="1337051"/>
    <lineage>
        <taxon>Bacteria</taxon>
        <taxon>Bacillati</taxon>
        <taxon>Bacillota</taxon>
        <taxon>Clostridia</taxon>
        <taxon>Lachnospirales</taxon>
        <taxon>Lachnospiraceae</taxon>
        <taxon>Murimonas</taxon>
    </lineage>
</organism>
<dbReference type="RefSeq" id="WP_109626082.1">
    <property type="nucleotide sequence ID" value="NZ_CABJAT010000005.1"/>
</dbReference>
<accession>A0AB73T477</accession>